<dbReference type="SUPFAM" id="SSF55781">
    <property type="entry name" value="GAF domain-like"/>
    <property type="match status" value="1"/>
</dbReference>
<dbReference type="KEGG" id="npi:G7071_01020"/>
<dbReference type="Proteomes" id="UP000502035">
    <property type="component" value="Chromosome"/>
</dbReference>
<dbReference type="InterPro" id="IPR029016">
    <property type="entry name" value="GAF-like_dom_sf"/>
</dbReference>
<dbReference type="SMART" id="SM01012">
    <property type="entry name" value="ANTAR"/>
    <property type="match status" value="1"/>
</dbReference>
<evidence type="ECO:0000256" key="2">
    <source>
        <dbReference type="ARBA" id="ARBA00023163"/>
    </source>
</evidence>
<dbReference type="Gene3D" id="3.30.450.40">
    <property type="match status" value="1"/>
</dbReference>
<dbReference type="Gene3D" id="1.10.10.10">
    <property type="entry name" value="Winged helix-like DNA-binding domain superfamily/Winged helix DNA-binding domain"/>
    <property type="match status" value="1"/>
</dbReference>
<gene>
    <name evidence="4" type="ORF">G7071_01020</name>
</gene>
<evidence type="ECO:0000256" key="1">
    <source>
        <dbReference type="ARBA" id="ARBA00023015"/>
    </source>
</evidence>
<sequence>MTNSERGIAAADQLCSTCVGLIGVDGAALSMVHEGSSTGTFGSSSEASRRLDEYQFTFGEGPCLDAVATRETVLVPNLASPQERRWPLLKGALLDDGVRGVFAMPVMIMSVCVGALDLFRSTPGPLDRDALAGAKLAAELAAAPLLDLIAGAGELSADEDSMVRRMGSEPDHLAELDRVEIYQATGILISALDVDATEALVRLRAHAIATGQTAIEVARAVVERRLMLERDTSGGAGGGTR</sequence>
<evidence type="ECO:0000313" key="5">
    <source>
        <dbReference type="Proteomes" id="UP000502035"/>
    </source>
</evidence>
<dbReference type="InterPro" id="IPR005561">
    <property type="entry name" value="ANTAR"/>
</dbReference>
<evidence type="ECO:0000259" key="3">
    <source>
        <dbReference type="SMART" id="SM01012"/>
    </source>
</evidence>
<dbReference type="Pfam" id="PF13185">
    <property type="entry name" value="GAF_2"/>
    <property type="match status" value="1"/>
</dbReference>
<dbReference type="EMBL" id="CP049866">
    <property type="protein sequence ID" value="QIK77171.1"/>
    <property type="molecule type" value="Genomic_DNA"/>
</dbReference>
<evidence type="ECO:0000313" key="4">
    <source>
        <dbReference type="EMBL" id="QIK77171.1"/>
    </source>
</evidence>
<dbReference type="AlphaFoldDB" id="A0A6G7YK94"/>
<keyword evidence="5" id="KW-1185">Reference proteome</keyword>
<proteinExistence type="predicted"/>
<protein>
    <submittedName>
        <fullName evidence="4">GAF and ANTAR domain-containing protein</fullName>
    </submittedName>
</protein>
<feature type="domain" description="ANTAR" evidence="3">
    <location>
        <begin position="172"/>
        <end position="222"/>
    </location>
</feature>
<keyword evidence="2" id="KW-0804">Transcription</keyword>
<reference evidence="4 5" key="1">
    <citation type="submission" date="2020-03" db="EMBL/GenBank/DDBJ databases">
        <title>Nocardioides sp. nov., isolated from fish.</title>
        <authorList>
            <person name="Hyun D.-W."/>
            <person name="Bae J.-W."/>
        </authorList>
    </citation>
    <scope>NUCLEOTIDE SEQUENCE [LARGE SCALE GENOMIC DNA]</scope>
    <source>
        <strain evidence="4 5">HDW12A</strain>
    </source>
</reference>
<dbReference type="InterPro" id="IPR036388">
    <property type="entry name" value="WH-like_DNA-bd_sf"/>
</dbReference>
<dbReference type="GO" id="GO:0003723">
    <property type="term" value="F:RNA binding"/>
    <property type="evidence" value="ECO:0007669"/>
    <property type="project" value="InterPro"/>
</dbReference>
<dbReference type="Pfam" id="PF03861">
    <property type="entry name" value="ANTAR"/>
    <property type="match status" value="1"/>
</dbReference>
<accession>A0A6G7YK94</accession>
<dbReference type="InterPro" id="IPR003018">
    <property type="entry name" value="GAF"/>
</dbReference>
<organism evidence="4 5">
    <name type="scientific">Nocardioides piscis</name>
    <dbReference type="NCBI Taxonomy" id="2714938"/>
    <lineage>
        <taxon>Bacteria</taxon>
        <taxon>Bacillati</taxon>
        <taxon>Actinomycetota</taxon>
        <taxon>Actinomycetes</taxon>
        <taxon>Propionibacteriales</taxon>
        <taxon>Nocardioidaceae</taxon>
        <taxon>Nocardioides</taxon>
    </lineage>
</organism>
<name>A0A6G7YK94_9ACTN</name>
<keyword evidence="1" id="KW-0805">Transcription regulation</keyword>